<dbReference type="GO" id="GO:0003677">
    <property type="term" value="F:DNA binding"/>
    <property type="evidence" value="ECO:0007669"/>
    <property type="project" value="InterPro"/>
</dbReference>
<dbReference type="PROSITE" id="PS00092">
    <property type="entry name" value="N6_MTASE"/>
    <property type="match status" value="1"/>
</dbReference>
<dbReference type="PRINTS" id="PR00506">
    <property type="entry name" value="D21N6MTFRASE"/>
</dbReference>
<dbReference type="Proteomes" id="UP000673434">
    <property type="component" value="Unassembled WGS sequence"/>
</dbReference>
<dbReference type="InterPro" id="IPR002295">
    <property type="entry name" value="N4/N6-MTase_EcoPI_Mod-like"/>
</dbReference>
<dbReference type="InterPro" id="IPR002052">
    <property type="entry name" value="DNA_methylase_N6_adenine_CS"/>
</dbReference>
<dbReference type="GO" id="GO:0009007">
    <property type="term" value="F:site-specific DNA-methyltransferase (adenine-specific) activity"/>
    <property type="evidence" value="ECO:0007669"/>
    <property type="project" value="UniProtKB-EC"/>
</dbReference>
<name>A0AAP2BGA7_KLEOX</name>
<sequence length="653" mass="74480">MPTLDFKGKQFVYSHHLSVPFRELKVEADKSLPLEGSAPSLDDNLIIHGDNLEALKALLPTHASKVDCIFIDPPYNTGNEGWCYNDNVRSPLMQEWLKKSANPVDKDDLERHDKWLCMMWPRLTLLKELLAETGTIFVCINDIEQHTLRMVLDEIFGDENFLATLVWEKGKKGDSTFFSNTHEYIHVYSKSKETLKSMDIKWRSSKEGVEEVLSQYQKLKKQHKDDHNLIREGMQEWFRNLPNDAPEKKMKHYCHSDDRGIYFPDNFAGPDDGRKNRPRYDILHPETGEPCSKPSTGWRWDEATTRRAMEANPPLIHFGKDHTTIPNRKTYLKKTGGEAFNTVFYKDGRSATLQVEQLVGEGVFPFPKDVDIAAALIDLCCHESATILDSFVGSGTTLHAVLKLNNSDAGRRRFIGIQLPEEIQPETKAAQAGYKEVIDVTRARIRKVISGYVSNKNIKEELYVKNINWSDFKNAEKTIRILDAIEENTRGQYHSYQRVMKDGVLRLYGIRNASENVAGLDGSFTFCQLGEPIRIESLLTGEGMPSFDALARYVFYTATGQSLETVAKTSADGFIGETELFRIHLFYRPDSEWLRSNEAALNADKVEIISKNNATKKRSIVFAVAKFMSQKDLTQKNIEFCQLPYAIHRIMGA</sequence>
<keyword evidence="4" id="KW-0808">Transferase</keyword>
<dbReference type="EC" id="2.1.1.72" evidence="2"/>
<evidence type="ECO:0000256" key="1">
    <source>
        <dbReference type="ARBA" id="ARBA00006594"/>
    </source>
</evidence>
<feature type="domain" description="DNA methylase N-4/N-6" evidence="7">
    <location>
        <begin position="66"/>
        <end position="425"/>
    </location>
</feature>
<evidence type="ECO:0000256" key="5">
    <source>
        <dbReference type="ARBA" id="ARBA00022691"/>
    </source>
</evidence>
<evidence type="ECO:0000313" key="9">
    <source>
        <dbReference type="Proteomes" id="UP000673434"/>
    </source>
</evidence>
<gene>
    <name evidence="8" type="ORF">J7S78_05450</name>
</gene>
<keyword evidence="5" id="KW-0949">S-adenosyl-L-methionine</keyword>
<proteinExistence type="inferred from homology"/>
<comment type="similarity">
    <text evidence="1">Belongs to the N(4)/N(6)-methyltransferase family.</text>
</comment>
<organism evidence="8 9">
    <name type="scientific">Klebsiella oxytoca</name>
    <dbReference type="NCBI Taxonomy" id="571"/>
    <lineage>
        <taxon>Bacteria</taxon>
        <taxon>Pseudomonadati</taxon>
        <taxon>Pseudomonadota</taxon>
        <taxon>Gammaproteobacteria</taxon>
        <taxon>Enterobacterales</taxon>
        <taxon>Enterobacteriaceae</taxon>
        <taxon>Klebsiella/Raoultella group</taxon>
        <taxon>Klebsiella</taxon>
    </lineage>
</organism>
<dbReference type="SUPFAM" id="SSF53335">
    <property type="entry name" value="S-adenosyl-L-methionine-dependent methyltransferases"/>
    <property type="match status" value="1"/>
</dbReference>
<accession>A0AAP2BGA7</accession>
<dbReference type="Gene3D" id="3.40.50.150">
    <property type="entry name" value="Vaccinia Virus protein VP39"/>
    <property type="match status" value="2"/>
</dbReference>
<dbReference type="AlphaFoldDB" id="A0AAP2BGA7"/>
<keyword evidence="3" id="KW-0489">Methyltransferase</keyword>
<protein>
    <recommendedName>
        <fullName evidence="2">site-specific DNA-methyltransferase (adenine-specific)</fullName>
        <ecNumber evidence="2">2.1.1.72</ecNumber>
    </recommendedName>
</protein>
<evidence type="ECO:0000259" key="7">
    <source>
        <dbReference type="Pfam" id="PF01555"/>
    </source>
</evidence>
<dbReference type="InterPro" id="IPR029063">
    <property type="entry name" value="SAM-dependent_MTases_sf"/>
</dbReference>
<dbReference type="Pfam" id="PF01555">
    <property type="entry name" value="N6_N4_Mtase"/>
    <property type="match status" value="1"/>
</dbReference>
<comment type="caution">
    <text evidence="8">The sequence shown here is derived from an EMBL/GenBank/DDBJ whole genome shotgun (WGS) entry which is preliminary data.</text>
</comment>
<dbReference type="RefSeq" id="WP_064349152.1">
    <property type="nucleotide sequence ID" value="NZ_CABGTQ010000053.1"/>
</dbReference>
<comment type="catalytic activity">
    <reaction evidence="6">
        <text>a 2'-deoxyadenosine in DNA + S-adenosyl-L-methionine = an N(6)-methyl-2'-deoxyadenosine in DNA + S-adenosyl-L-homocysteine + H(+)</text>
        <dbReference type="Rhea" id="RHEA:15197"/>
        <dbReference type="Rhea" id="RHEA-COMP:12418"/>
        <dbReference type="Rhea" id="RHEA-COMP:12419"/>
        <dbReference type="ChEBI" id="CHEBI:15378"/>
        <dbReference type="ChEBI" id="CHEBI:57856"/>
        <dbReference type="ChEBI" id="CHEBI:59789"/>
        <dbReference type="ChEBI" id="CHEBI:90615"/>
        <dbReference type="ChEBI" id="CHEBI:90616"/>
        <dbReference type="EC" id="2.1.1.72"/>
    </reaction>
</comment>
<evidence type="ECO:0000256" key="6">
    <source>
        <dbReference type="ARBA" id="ARBA00047942"/>
    </source>
</evidence>
<reference evidence="8 9" key="1">
    <citation type="submission" date="2021-03" db="EMBL/GenBank/DDBJ databases">
        <authorList>
            <person name="Stanton E."/>
        </authorList>
    </citation>
    <scope>NUCLEOTIDE SEQUENCE [LARGE SCALE GENOMIC DNA]</scope>
    <source>
        <strain evidence="8 9">2020EL-00037</strain>
    </source>
</reference>
<evidence type="ECO:0000256" key="3">
    <source>
        <dbReference type="ARBA" id="ARBA00022603"/>
    </source>
</evidence>
<dbReference type="EMBL" id="JAGKON010000004">
    <property type="protein sequence ID" value="MBQ0599238.1"/>
    <property type="molecule type" value="Genomic_DNA"/>
</dbReference>
<evidence type="ECO:0000256" key="2">
    <source>
        <dbReference type="ARBA" id="ARBA00011900"/>
    </source>
</evidence>
<evidence type="ECO:0000256" key="4">
    <source>
        <dbReference type="ARBA" id="ARBA00022679"/>
    </source>
</evidence>
<dbReference type="InterPro" id="IPR002941">
    <property type="entry name" value="DNA_methylase_N4/N6"/>
</dbReference>
<evidence type="ECO:0000313" key="8">
    <source>
        <dbReference type="EMBL" id="MBQ0599238.1"/>
    </source>
</evidence>
<keyword evidence="9" id="KW-1185">Reference proteome</keyword>
<dbReference type="GO" id="GO:0032259">
    <property type="term" value="P:methylation"/>
    <property type="evidence" value="ECO:0007669"/>
    <property type="project" value="UniProtKB-KW"/>
</dbReference>
<dbReference type="GO" id="GO:0008170">
    <property type="term" value="F:N-methyltransferase activity"/>
    <property type="evidence" value="ECO:0007669"/>
    <property type="project" value="InterPro"/>
</dbReference>